<gene>
    <name evidence="2" type="ORF">CAK95_16065</name>
</gene>
<organism evidence="2 3">
    <name type="scientific">Pseudorhodoplanes sinuspersici</name>
    <dbReference type="NCBI Taxonomy" id="1235591"/>
    <lineage>
        <taxon>Bacteria</taxon>
        <taxon>Pseudomonadati</taxon>
        <taxon>Pseudomonadota</taxon>
        <taxon>Alphaproteobacteria</taxon>
        <taxon>Hyphomicrobiales</taxon>
        <taxon>Pseudorhodoplanes</taxon>
    </lineage>
</organism>
<dbReference type="OrthoDB" id="9770043at2"/>
<dbReference type="AlphaFoldDB" id="A0A1W7A064"/>
<dbReference type="PANTHER" id="PTHR33546:SF1">
    <property type="entry name" value="LARGE, MULTIFUNCTIONAL SECRETED PROTEIN"/>
    <property type="match status" value="1"/>
</dbReference>
<dbReference type="InterPro" id="IPR011041">
    <property type="entry name" value="Quinoprot_gluc/sorb_DH_b-prop"/>
</dbReference>
<dbReference type="SUPFAM" id="SSF50952">
    <property type="entry name" value="Soluble quinoprotein glucose dehydrogenase"/>
    <property type="match status" value="1"/>
</dbReference>
<dbReference type="InterPro" id="IPR011042">
    <property type="entry name" value="6-blade_b-propeller_TolB-like"/>
</dbReference>
<evidence type="ECO:0000259" key="1">
    <source>
        <dbReference type="Pfam" id="PF22807"/>
    </source>
</evidence>
<protein>
    <submittedName>
        <fullName evidence="2">Sorbosone dehydrogenase</fullName>
    </submittedName>
</protein>
<dbReference type="KEGG" id="psin:CAK95_16065"/>
<reference evidence="2 3" key="1">
    <citation type="submission" date="2017-05" db="EMBL/GenBank/DDBJ databases">
        <title>Full genome sequence of Pseudorhodoplanes sinuspersici.</title>
        <authorList>
            <person name="Dastgheib S.M.M."/>
            <person name="Shavandi M."/>
            <person name="Tirandaz H."/>
        </authorList>
    </citation>
    <scope>NUCLEOTIDE SEQUENCE [LARGE SCALE GENOMIC DNA]</scope>
    <source>
        <strain evidence="2 3">RIPI110</strain>
    </source>
</reference>
<dbReference type="Proteomes" id="UP000194137">
    <property type="component" value="Chromosome"/>
</dbReference>
<keyword evidence="3" id="KW-1185">Reference proteome</keyword>
<accession>A0A1W7A064</accession>
<dbReference type="Gene3D" id="2.120.10.30">
    <property type="entry name" value="TolB, C-terminal domain"/>
    <property type="match status" value="1"/>
</dbReference>
<feature type="domain" description="Pyrroloquinoline quinone-dependent pyranose dehydrogenase beta-propeller" evidence="1">
    <location>
        <begin position="14"/>
        <end position="351"/>
    </location>
</feature>
<dbReference type="Pfam" id="PF22807">
    <property type="entry name" value="TrAA12"/>
    <property type="match status" value="1"/>
</dbReference>
<evidence type="ECO:0000313" key="2">
    <source>
        <dbReference type="EMBL" id="ARQ02997.1"/>
    </source>
</evidence>
<dbReference type="STRING" id="1235591.CAK95_16065"/>
<dbReference type="PANTHER" id="PTHR33546">
    <property type="entry name" value="LARGE, MULTIFUNCTIONAL SECRETED PROTEIN-RELATED"/>
    <property type="match status" value="1"/>
</dbReference>
<dbReference type="InterPro" id="IPR054539">
    <property type="entry name" value="Beta-prop_PDH"/>
</dbReference>
<proteinExistence type="predicted"/>
<sequence>MVTPVDKLPIDKIKLPSGFKAEVWSSGHPGARTMVQGPKGTIFMGTRQLGRVYAITEKDGKREVKTLLQGLTQPNGLAIKDGALYVLAINKVLRFDDIENKLDNPGEGVDLTEKFGLPPEIHHNWKYAAFGPDGKLYIQVGANCNICEINPGIHGQIRRYNPDGSGMEIVARGVRNTVGFDWHPVTKELWFTDNGRDWAGDAGPEDELNRVAKGQEGAFYGFPYCHANGIPDPDIKKPNPCAGVVMPAALTGPHSAGLGLIFYTGEMFPKTYQNVGLIARRGSWNKAQKFGYDVVVARTTPDGKAKIEPFMTGFLDEKANAFHGRPVYLLQMKDGSLLVSDEQNGAIYRISYDGKMATGSTPKKKR</sequence>
<evidence type="ECO:0000313" key="3">
    <source>
        <dbReference type="Proteomes" id="UP000194137"/>
    </source>
</evidence>
<name>A0A1W7A064_9HYPH</name>
<dbReference type="EMBL" id="CP021112">
    <property type="protein sequence ID" value="ARQ02997.1"/>
    <property type="molecule type" value="Genomic_DNA"/>
</dbReference>